<keyword evidence="2" id="KW-1185">Reference proteome</keyword>
<evidence type="ECO:0000313" key="2">
    <source>
        <dbReference type="Proteomes" id="UP001494588"/>
    </source>
</evidence>
<gene>
    <name evidence="1" type="ORF">V4C55_16610</name>
</gene>
<name>A0ABU9QD37_9BURK</name>
<organism evidence="1 2">
    <name type="scientific">Paraburkholderia sabiae</name>
    <dbReference type="NCBI Taxonomy" id="273251"/>
    <lineage>
        <taxon>Bacteria</taxon>
        <taxon>Pseudomonadati</taxon>
        <taxon>Pseudomonadota</taxon>
        <taxon>Betaproteobacteria</taxon>
        <taxon>Burkholderiales</taxon>
        <taxon>Burkholderiaceae</taxon>
        <taxon>Paraburkholderia</taxon>
    </lineage>
</organism>
<evidence type="ECO:0000313" key="1">
    <source>
        <dbReference type="EMBL" id="MEM5287349.1"/>
    </source>
</evidence>
<accession>A0ABU9QD37</accession>
<dbReference type="EMBL" id="JAZHGC010000012">
    <property type="protein sequence ID" value="MEM5287349.1"/>
    <property type="molecule type" value="Genomic_DNA"/>
</dbReference>
<evidence type="ECO:0008006" key="3">
    <source>
        <dbReference type="Google" id="ProtNLM"/>
    </source>
</evidence>
<comment type="caution">
    <text evidence="1">The sequence shown here is derived from an EMBL/GenBank/DDBJ whole genome shotgun (WGS) entry which is preliminary data.</text>
</comment>
<reference evidence="1 2" key="1">
    <citation type="submission" date="2024-01" db="EMBL/GenBank/DDBJ databases">
        <title>The diversity of rhizobia nodulating Mimosa spp. in eleven states of Brazil covering several biomes is determined by host plant, location, and edaphic factors.</title>
        <authorList>
            <person name="Rouws L."/>
            <person name="Barauna A."/>
            <person name="Beukes C."/>
            <person name="De Faria S.M."/>
            <person name="Gross E."/>
            <person name="Dos Reis Junior F.B."/>
            <person name="Simon M."/>
            <person name="Maluk M."/>
            <person name="Odee D.W."/>
            <person name="Kenicer G."/>
            <person name="Young J.P.W."/>
            <person name="Reis V.M."/>
            <person name="Zilli J."/>
            <person name="James E.K."/>
        </authorList>
    </citation>
    <scope>NUCLEOTIDE SEQUENCE [LARGE SCALE GENOMIC DNA]</scope>
    <source>
        <strain evidence="1 2">JPY77</strain>
    </source>
</reference>
<dbReference type="RefSeq" id="WP_201649147.1">
    <property type="nucleotide sequence ID" value="NZ_CAJHCS010000004.1"/>
</dbReference>
<dbReference type="InterPro" id="IPR027417">
    <property type="entry name" value="P-loop_NTPase"/>
</dbReference>
<dbReference type="Gene3D" id="3.40.50.300">
    <property type="entry name" value="P-loop containing nucleotide triphosphate hydrolases"/>
    <property type="match status" value="1"/>
</dbReference>
<proteinExistence type="predicted"/>
<protein>
    <recommendedName>
        <fullName evidence="3">Terminase</fullName>
    </recommendedName>
</protein>
<sequence>MPKTIKLDPLHPGQIGIYHQLGRRNVIRCGRRWGKSTMLETMASNWTMRYGWRVGIFGPDYDKIDPMFDNLVENLDPAIKKSSKTDRKIFLRNDAVIDFFSLTQENAGRSRKFHRVLIDEASLAKDATMKRQWETAIEPTLTDYEGCAIVAGTPLGVNPENWFWQINHNQNVSEPWQVFHAPSSSNPHLPARELERKKETTHPLVFRQEYLAEFVDFTGVTFFDLSYLTQDGIGVAYPAHCDYVGACIDTAVKDGIEHDGTAVVYFARSQFAGTPLVILDWDITQVKGNTLTAWLPSVLSHVNELAEQCGARYGGAGVWVEDKASGSILIQEGQDRGWPVNPIPGELTALGKNDRAIKCSSPVYSNLVRLSEYARQKEQTYKNVTLNHLISQFCGFVINDPKAYKRADDLADAMMYSILVTLNPEI</sequence>
<dbReference type="Proteomes" id="UP001494588">
    <property type="component" value="Unassembled WGS sequence"/>
</dbReference>